<proteinExistence type="predicted"/>
<evidence type="ECO:0000313" key="2">
    <source>
        <dbReference type="EMBL" id="RAL67631.1"/>
    </source>
</evidence>
<keyword evidence="1" id="KW-1133">Transmembrane helix</keyword>
<dbReference type="PANTHER" id="PTHR39153:SF1">
    <property type="entry name" value="AGR244WP"/>
    <property type="match status" value="1"/>
</dbReference>
<dbReference type="EMBL" id="QKRW01000003">
    <property type="protein sequence ID" value="RAL67631.1"/>
    <property type="molecule type" value="Genomic_DNA"/>
</dbReference>
<keyword evidence="1" id="KW-0472">Membrane</keyword>
<dbReference type="PANTHER" id="PTHR39153">
    <property type="entry name" value="AGR244WP"/>
    <property type="match status" value="1"/>
</dbReference>
<evidence type="ECO:0000313" key="3">
    <source>
        <dbReference type="Proteomes" id="UP000249056"/>
    </source>
</evidence>
<name>A0A395J5M4_9HELO</name>
<dbReference type="InterPro" id="IPR038882">
    <property type="entry name" value="Rcf3"/>
</dbReference>
<sequence length="121" mass="13677">MHQTGGLRNKEANDAAWEAGRGALSGGAKWGLFAAALGGAGYALSPIYRGLTIQFKTFIQMGFMVMGGSLEADRRIRQYEARIRLEKRMVRDREVWDQYEEEYEESASKQENQGKIELIRS</sequence>
<comment type="caution">
    <text evidence="2">The sequence shown here is derived from an EMBL/GenBank/DDBJ whole genome shotgun (WGS) entry which is preliminary data.</text>
</comment>
<gene>
    <name evidence="2" type="ORF">DID88_008380</name>
</gene>
<keyword evidence="1" id="KW-0812">Transmembrane</keyword>
<dbReference type="AlphaFoldDB" id="A0A395J5M4"/>
<keyword evidence="3" id="KW-1185">Reference proteome</keyword>
<organism evidence="2 3">
    <name type="scientific">Monilinia fructigena</name>
    <dbReference type="NCBI Taxonomy" id="38457"/>
    <lineage>
        <taxon>Eukaryota</taxon>
        <taxon>Fungi</taxon>
        <taxon>Dikarya</taxon>
        <taxon>Ascomycota</taxon>
        <taxon>Pezizomycotina</taxon>
        <taxon>Leotiomycetes</taxon>
        <taxon>Helotiales</taxon>
        <taxon>Sclerotiniaceae</taxon>
        <taxon>Monilinia</taxon>
    </lineage>
</organism>
<reference evidence="2 3" key="1">
    <citation type="submission" date="2018-06" db="EMBL/GenBank/DDBJ databases">
        <title>Genome Sequence of the Brown Rot Fungal Pathogen Monilinia fructigena.</title>
        <authorList>
            <person name="Landi L."/>
            <person name="De Miccolis Angelini R.M."/>
            <person name="Pollastro S."/>
            <person name="Abate D."/>
            <person name="Faretra F."/>
            <person name="Romanazzi G."/>
        </authorList>
    </citation>
    <scope>NUCLEOTIDE SEQUENCE [LARGE SCALE GENOMIC DNA]</scope>
    <source>
        <strain evidence="2 3">Mfrg269</strain>
    </source>
</reference>
<dbReference type="Proteomes" id="UP000249056">
    <property type="component" value="Unassembled WGS sequence"/>
</dbReference>
<evidence type="ECO:0008006" key="4">
    <source>
        <dbReference type="Google" id="ProtNLM"/>
    </source>
</evidence>
<dbReference type="OrthoDB" id="3979469at2759"/>
<evidence type="ECO:0000256" key="1">
    <source>
        <dbReference type="SAM" id="Phobius"/>
    </source>
</evidence>
<accession>A0A395J5M4</accession>
<protein>
    <recommendedName>
        <fullName evidence="4">Imidazoleglycerol-phosphate dehydratase</fullName>
    </recommendedName>
</protein>
<feature type="transmembrane region" description="Helical" evidence="1">
    <location>
        <begin position="30"/>
        <end position="51"/>
    </location>
</feature>